<proteinExistence type="predicted"/>
<dbReference type="HOGENOM" id="CLU_3214799_0_0_3"/>
<dbReference type="EMBL" id="DS989850">
    <property type="protein sequence ID" value="EDX75115.1"/>
    <property type="molecule type" value="Genomic_DNA"/>
</dbReference>
<evidence type="ECO:0000313" key="2">
    <source>
        <dbReference type="Proteomes" id="UP000003835"/>
    </source>
</evidence>
<evidence type="ECO:0000313" key="1">
    <source>
        <dbReference type="EMBL" id="EDX75115.1"/>
    </source>
</evidence>
<name>B4VSJ7_9CYAN</name>
<keyword evidence="2" id="KW-1185">Reference proteome</keyword>
<protein>
    <submittedName>
        <fullName evidence="1">Uncharacterized protein</fullName>
    </submittedName>
</protein>
<dbReference type="STRING" id="118168.MC7420_2119"/>
<dbReference type="AlphaFoldDB" id="B4VSJ7"/>
<sequence>MVRHSGFRAFASKRNRNRWESGVPQLSQAIALIILRRVGKSYKP</sequence>
<reference evidence="1 2" key="1">
    <citation type="submission" date="2008-07" db="EMBL/GenBank/DDBJ databases">
        <authorList>
            <person name="Tandeau de Marsac N."/>
            <person name="Ferriera S."/>
            <person name="Johnson J."/>
            <person name="Kravitz S."/>
            <person name="Beeson K."/>
            <person name="Sutton G."/>
            <person name="Rogers Y.-H."/>
            <person name="Friedman R."/>
            <person name="Frazier M."/>
            <person name="Venter J.C."/>
        </authorList>
    </citation>
    <scope>NUCLEOTIDE SEQUENCE [LARGE SCALE GENOMIC DNA]</scope>
    <source>
        <strain evidence="1 2">PCC 7420</strain>
    </source>
</reference>
<gene>
    <name evidence="1" type="ORF">MC7420_2119</name>
</gene>
<accession>B4VSJ7</accession>
<organism evidence="1 2">
    <name type="scientific">Coleofasciculus chthonoplastes PCC 7420</name>
    <dbReference type="NCBI Taxonomy" id="118168"/>
    <lineage>
        <taxon>Bacteria</taxon>
        <taxon>Bacillati</taxon>
        <taxon>Cyanobacteriota</taxon>
        <taxon>Cyanophyceae</taxon>
        <taxon>Coleofasciculales</taxon>
        <taxon>Coleofasciculaceae</taxon>
        <taxon>Coleofasciculus</taxon>
    </lineage>
</organism>
<dbReference type="Proteomes" id="UP000003835">
    <property type="component" value="Unassembled WGS sequence"/>
</dbReference>